<organism evidence="1 2">
    <name type="scientific">Meganyctiphanes norvegica</name>
    <name type="common">Northern krill</name>
    <name type="synonym">Thysanopoda norvegica</name>
    <dbReference type="NCBI Taxonomy" id="48144"/>
    <lineage>
        <taxon>Eukaryota</taxon>
        <taxon>Metazoa</taxon>
        <taxon>Ecdysozoa</taxon>
        <taxon>Arthropoda</taxon>
        <taxon>Crustacea</taxon>
        <taxon>Multicrustacea</taxon>
        <taxon>Malacostraca</taxon>
        <taxon>Eumalacostraca</taxon>
        <taxon>Eucarida</taxon>
        <taxon>Euphausiacea</taxon>
        <taxon>Euphausiidae</taxon>
        <taxon>Meganyctiphanes</taxon>
    </lineage>
</organism>
<accession>A0AAV2QYN6</accession>
<reference evidence="1 2" key="1">
    <citation type="submission" date="2024-05" db="EMBL/GenBank/DDBJ databases">
        <authorList>
            <person name="Wallberg A."/>
        </authorList>
    </citation>
    <scope>NUCLEOTIDE SEQUENCE [LARGE SCALE GENOMIC DNA]</scope>
</reference>
<gene>
    <name evidence="1" type="ORF">MNOR_LOCUS17493</name>
</gene>
<dbReference type="AlphaFoldDB" id="A0AAV2QYN6"/>
<dbReference type="Gene3D" id="1.10.287.950">
    <property type="entry name" value="Methyl-accepting chemotaxis protein"/>
    <property type="match status" value="1"/>
</dbReference>
<name>A0AAV2QYN6_MEGNR</name>
<proteinExistence type="predicted"/>
<protein>
    <submittedName>
        <fullName evidence="1">Uncharacterized protein</fullName>
    </submittedName>
</protein>
<evidence type="ECO:0000313" key="2">
    <source>
        <dbReference type="Proteomes" id="UP001497623"/>
    </source>
</evidence>
<sequence>RDMFVMSEEIVKKQVAMTSDLHSVKADMESYDSHFRELESFSLNTSASIQRIARDTDTLDTKALFLAQNINAVKKSLPELNNKISLLAENISDIKYDTDKMKESNDRINVAVISLNDSVNIVKLTSTNTSRMIMKMQQDVDGCKALLEPIVENAELLQNIDQDIAVLNITIHDLKSLENDSNQVLLDINKTMQSCKSPLNETIGAMLTHLKDMDYNRTQTEHVILNSILMAAQDRDGQMENSIQNLTIKLQSVEDMNVDLANNITAADVEQDAKMDYIRGMIESSQHNLTIKLQSVEDMHVDLSNNLTAADAEQD</sequence>
<feature type="non-terminal residue" evidence="1">
    <location>
        <position position="315"/>
    </location>
</feature>
<keyword evidence="2" id="KW-1185">Reference proteome</keyword>
<feature type="non-terminal residue" evidence="1">
    <location>
        <position position="1"/>
    </location>
</feature>
<dbReference type="Proteomes" id="UP001497623">
    <property type="component" value="Unassembled WGS sequence"/>
</dbReference>
<dbReference type="EMBL" id="CAXKWB010012056">
    <property type="protein sequence ID" value="CAL4103175.1"/>
    <property type="molecule type" value="Genomic_DNA"/>
</dbReference>
<comment type="caution">
    <text evidence="1">The sequence shown here is derived from an EMBL/GenBank/DDBJ whole genome shotgun (WGS) entry which is preliminary data.</text>
</comment>
<evidence type="ECO:0000313" key="1">
    <source>
        <dbReference type="EMBL" id="CAL4103175.1"/>
    </source>
</evidence>